<dbReference type="RefSeq" id="WP_074978821.1">
    <property type="nucleotide sequence ID" value="NZ_FPAG01000006.1"/>
</dbReference>
<dbReference type="Pfam" id="PF13474">
    <property type="entry name" value="SnoaL_3"/>
    <property type="match status" value="1"/>
</dbReference>
<dbReference type="PROSITE" id="PS51257">
    <property type="entry name" value="PROKAR_LIPOPROTEIN"/>
    <property type="match status" value="1"/>
</dbReference>
<proteinExistence type="predicted"/>
<evidence type="ECO:0000313" key="3">
    <source>
        <dbReference type="Proteomes" id="UP000183209"/>
    </source>
</evidence>
<dbReference type="InterPro" id="IPR032710">
    <property type="entry name" value="NTF2-like_dom_sf"/>
</dbReference>
<reference evidence="2 3" key="1">
    <citation type="submission" date="2016-10" db="EMBL/GenBank/DDBJ databases">
        <authorList>
            <person name="de Groot N.N."/>
        </authorList>
    </citation>
    <scope>NUCLEOTIDE SEQUENCE [LARGE SCALE GENOMIC DNA]</scope>
    <source>
        <strain evidence="2 3">CGMCC 1.6114</strain>
    </source>
</reference>
<evidence type="ECO:0000313" key="2">
    <source>
        <dbReference type="EMBL" id="SFS93437.1"/>
    </source>
</evidence>
<accession>A0A1I6TWQ6</accession>
<feature type="domain" description="SnoaL-like" evidence="1">
    <location>
        <begin position="33"/>
        <end position="156"/>
    </location>
</feature>
<dbReference type="InterPro" id="IPR037401">
    <property type="entry name" value="SnoaL-like"/>
</dbReference>
<evidence type="ECO:0000259" key="1">
    <source>
        <dbReference type="Pfam" id="PF13474"/>
    </source>
</evidence>
<organism evidence="2 3">
    <name type="scientific">Zhouia amylolytica</name>
    <dbReference type="NCBI Taxonomy" id="376730"/>
    <lineage>
        <taxon>Bacteria</taxon>
        <taxon>Pseudomonadati</taxon>
        <taxon>Bacteroidota</taxon>
        <taxon>Flavobacteriia</taxon>
        <taxon>Flavobacteriales</taxon>
        <taxon>Flavobacteriaceae</taxon>
        <taxon>Zhouia</taxon>
    </lineage>
</organism>
<sequence>MKTKNTLFIAVTLICLTLSCTPKTDSDTKKSEVTKTVNTFYQSFEEKDINLMSDVMAHDDSMLSFGTALFDIHKSWTEWEENHIAQFKAFDRATINSTNLNVYLSKNGNVAWFADITNWELVIENETIEINNVRITGVLEKRDNVWKIVQIHASVPQG</sequence>
<dbReference type="Gene3D" id="3.10.450.50">
    <property type="match status" value="1"/>
</dbReference>
<dbReference type="OrthoDB" id="1119737at2"/>
<dbReference type="Proteomes" id="UP000183209">
    <property type="component" value="Unassembled WGS sequence"/>
</dbReference>
<protein>
    <submittedName>
        <fullName evidence="2">SnoaL-like domain-containing protein</fullName>
    </submittedName>
</protein>
<dbReference type="SUPFAM" id="SSF54427">
    <property type="entry name" value="NTF2-like"/>
    <property type="match status" value="1"/>
</dbReference>
<dbReference type="AlphaFoldDB" id="A0A1I6TWQ6"/>
<gene>
    <name evidence="2" type="ORF">SAMN04487906_2188</name>
</gene>
<name>A0A1I6TWQ6_9FLAO</name>
<dbReference type="EMBL" id="FPAG01000006">
    <property type="protein sequence ID" value="SFS93437.1"/>
    <property type="molecule type" value="Genomic_DNA"/>
</dbReference>